<dbReference type="VEuPathDB" id="FungiDB:BO71DRAFT_461712"/>
<dbReference type="EMBL" id="KZ825972">
    <property type="protein sequence ID" value="PYH90704.1"/>
    <property type="molecule type" value="Genomic_DNA"/>
</dbReference>
<organism evidence="2 3">
    <name type="scientific">Aspergillus ellipticus CBS 707.79</name>
    <dbReference type="NCBI Taxonomy" id="1448320"/>
    <lineage>
        <taxon>Eukaryota</taxon>
        <taxon>Fungi</taxon>
        <taxon>Dikarya</taxon>
        <taxon>Ascomycota</taxon>
        <taxon>Pezizomycotina</taxon>
        <taxon>Eurotiomycetes</taxon>
        <taxon>Eurotiomycetidae</taxon>
        <taxon>Eurotiales</taxon>
        <taxon>Aspergillaceae</taxon>
        <taxon>Aspergillus</taxon>
        <taxon>Aspergillus subgen. Circumdati</taxon>
    </lineage>
</organism>
<keyword evidence="1" id="KW-1133">Transmembrane helix</keyword>
<accession>A0A319D0A5</accession>
<dbReference type="Proteomes" id="UP000247810">
    <property type="component" value="Unassembled WGS sequence"/>
</dbReference>
<feature type="transmembrane region" description="Helical" evidence="1">
    <location>
        <begin position="12"/>
        <end position="31"/>
    </location>
</feature>
<dbReference type="AlphaFoldDB" id="A0A319D0A5"/>
<evidence type="ECO:0000313" key="3">
    <source>
        <dbReference type="Proteomes" id="UP000247810"/>
    </source>
</evidence>
<protein>
    <recommendedName>
        <fullName evidence="4">Major facilitator superfamily (MFS) profile domain-containing protein</fullName>
    </recommendedName>
</protein>
<dbReference type="PANTHER" id="PTHR11360">
    <property type="entry name" value="MONOCARBOXYLATE TRANSPORTER"/>
    <property type="match status" value="1"/>
</dbReference>
<dbReference type="InterPro" id="IPR050327">
    <property type="entry name" value="Proton-linked_MCT"/>
</dbReference>
<keyword evidence="3" id="KW-1185">Reference proteome</keyword>
<sequence length="163" mass="19057">MEDWFHHRKGLAFGVMWAGTGLGGVILPIVIEQLLNRYGFRAALRAFAIALFLLTAPLVYFVKPRVPIPATQPRPPPPNLRFLGTSTFALFQLCNIVEALGVFRICRRMPGRLGRRRVCRRLLLSCLMLRPWWGAFLWARSWIRWMLRCVYLFRRLGPRWVCF</sequence>
<keyword evidence="1" id="KW-0812">Transmembrane</keyword>
<evidence type="ECO:0000256" key="1">
    <source>
        <dbReference type="SAM" id="Phobius"/>
    </source>
</evidence>
<name>A0A319D0A5_9EURO</name>
<feature type="transmembrane region" description="Helical" evidence="1">
    <location>
        <begin position="43"/>
        <end position="62"/>
    </location>
</feature>
<dbReference type="InterPro" id="IPR036259">
    <property type="entry name" value="MFS_trans_sf"/>
</dbReference>
<dbReference type="SUPFAM" id="SSF103473">
    <property type="entry name" value="MFS general substrate transporter"/>
    <property type="match status" value="1"/>
</dbReference>
<feature type="transmembrane region" description="Helical" evidence="1">
    <location>
        <begin position="118"/>
        <end position="138"/>
    </location>
</feature>
<reference evidence="2 3" key="1">
    <citation type="submission" date="2018-02" db="EMBL/GenBank/DDBJ databases">
        <title>The genomes of Aspergillus section Nigri reveals drivers in fungal speciation.</title>
        <authorList>
            <consortium name="DOE Joint Genome Institute"/>
            <person name="Vesth T.C."/>
            <person name="Nybo J."/>
            <person name="Theobald S."/>
            <person name="Brandl J."/>
            <person name="Frisvad J.C."/>
            <person name="Nielsen K.F."/>
            <person name="Lyhne E.K."/>
            <person name="Kogle M.E."/>
            <person name="Kuo A."/>
            <person name="Riley R."/>
            <person name="Clum A."/>
            <person name="Nolan M."/>
            <person name="Lipzen A."/>
            <person name="Salamov A."/>
            <person name="Henrissat B."/>
            <person name="Wiebenga A."/>
            <person name="De vries R.P."/>
            <person name="Grigoriev I.V."/>
            <person name="Mortensen U.H."/>
            <person name="Andersen M.R."/>
            <person name="Baker S.E."/>
        </authorList>
    </citation>
    <scope>NUCLEOTIDE SEQUENCE [LARGE SCALE GENOMIC DNA]</scope>
    <source>
        <strain evidence="2 3">CBS 707.79</strain>
    </source>
</reference>
<feature type="transmembrane region" description="Helical" evidence="1">
    <location>
        <begin position="82"/>
        <end position="106"/>
    </location>
</feature>
<evidence type="ECO:0008006" key="4">
    <source>
        <dbReference type="Google" id="ProtNLM"/>
    </source>
</evidence>
<dbReference type="Gene3D" id="1.20.1250.20">
    <property type="entry name" value="MFS general substrate transporter like domains"/>
    <property type="match status" value="1"/>
</dbReference>
<keyword evidence="1" id="KW-0472">Membrane</keyword>
<gene>
    <name evidence="2" type="ORF">BO71DRAFT_461712</name>
</gene>
<evidence type="ECO:0000313" key="2">
    <source>
        <dbReference type="EMBL" id="PYH90704.1"/>
    </source>
</evidence>
<proteinExistence type="predicted"/>
<dbReference type="OrthoDB" id="2213137at2759"/>
<dbReference type="PANTHER" id="PTHR11360:SF287">
    <property type="entry name" value="MFS MONOCARBOXYLATE TRANSPORTER"/>
    <property type="match status" value="1"/>
</dbReference>